<accession>A0A0R3WV18</accession>
<evidence type="ECO:0000313" key="3">
    <source>
        <dbReference type="Proteomes" id="UP000274429"/>
    </source>
</evidence>
<evidence type="ECO:0000259" key="1">
    <source>
        <dbReference type="PROSITE" id="PS51387"/>
    </source>
</evidence>
<evidence type="ECO:0000313" key="2">
    <source>
        <dbReference type="EMBL" id="VDM25247.1"/>
    </source>
</evidence>
<dbReference type="Gene3D" id="3.30.465.10">
    <property type="match status" value="1"/>
</dbReference>
<organism evidence="4">
    <name type="scientific">Hydatigena taeniaeformis</name>
    <name type="common">Feline tapeworm</name>
    <name type="synonym">Taenia taeniaeformis</name>
    <dbReference type="NCBI Taxonomy" id="6205"/>
    <lineage>
        <taxon>Eukaryota</taxon>
        <taxon>Metazoa</taxon>
        <taxon>Spiralia</taxon>
        <taxon>Lophotrochozoa</taxon>
        <taxon>Platyhelminthes</taxon>
        <taxon>Cestoda</taxon>
        <taxon>Eucestoda</taxon>
        <taxon>Cyclophyllidea</taxon>
        <taxon>Taeniidae</taxon>
        <taxon>Hydatigera</taxon>
    </lineage>
</organism>
<protein>
    <submittedName>
        <fullName evidence="4">FAD-binding PCMH-type domain-containing protein</fullName>
    </submittedName>
</protein>
<feature type="domain" description="FAD-binding PCMH-type" evidence="1">
    <location>
        <begin position="39"/>
        <end position="184"/>
    </location>
</feature>
<dbReference type="PROSITE" id="PS51387">
    <property type="entry name" value="FAD_PCMH"/>
    <property type="match status" value="1"/>
</dbReference>
<gene>
    <name evidence="2" type="ORF">TTAC_LOCUS4593</name>
</gene>
<evidence type="ECO:0000313" key="4">
    <source>
        <dbReference type="WBParaSite" id="TTAC_0000460801-mRNA-1"/>
    </source>
</evidence>
<dbReference type="InterPro" id="IPR016169">
    <property type="entry name" value="FAD-bd_PCMH_sub2"/>
</dbReference>
<dbReference type="Proteomes" id="UP000274429">
    <property type="component" value="Unassembled WGS sequence"/>
</dbReference>
<sequence>MNEVNINYPFDPLLVERLATELQLRIGILPRVEVYYLHLEAYPGDVLQCLRVQPRSLCEISRAVRAAKTMKLSVRGMGHASGSEKATYADRFTVIVDCCRLLDEPRMELVSIHRDGDNKDTAGLRVLAGVTISELVDYMVEHKVELYQSPDMIAGIGTIVGSIVTASPGVYAPVSGAMGGCLAD</sequence>
<dbReference type="AlphaFoldDB" id="A0A0R3WV18"/>
<name>A0A0R3WV18_HYDTA</name>
<reference evidence="4" key="1">
    <citation type="submission" date="2017-02" db="UniProtKB">
        <authorList>
            <consortium name="WormBaseParasite"/>
        </authorList>
    </citation>
    <scope>IDENTIFICATION</scope>
</reference>
<keyword evidence="3" id="KW-1185">Reference proteome</keyword>
<dbReference type="InterPro" id="IPR036318">
    <property type="entry name" value="FAD-bd_PCMH-like_sf"/>
</dbReference>
<dbReference type="EMBL" id="UYWX01004847">
    <property type="protein sequence ID" value="VDM25247.1"/>
    <property type="molecule type" value="Genomic_DNA"/>
</dbReference>
<reference evidence="2 3" key="2">
    <citation type="submission" date="2018-11" db="EMBL/GenBank/DDBJ databases">
        <authorList>
            <consortium name="Pathogen Informatics"/>
        </authorList>
    </citation>
    <scope>NUCLEOTIDE SEQUENCE [LARGE SCALE GENOMIC DNA]</scope>
</reference>
<dbReference type="STRING" id="6205.A0A0R3WV18"/>
<dbReference type="GO" id="GO:0071949">
    <property type="term" value="F:FAD binding"/>
    <property type="evidence" value="ECO:0007669"/>
    <property type="project" value="InterPro"/>
</dbReference>
<dbReference type="OrthoDB" id="610608at2759"/>
<dbReference type="InterPro" id="IPR016166">
    <property type="entry name" value="FAD-bd_PCMH"/>
</dbReference>
<dbReference type="WBParaSite" id="TTAC_0000460801-mRNA-1">
    <property type="protein sequence ID" value="TTAC_0000460801-mRNA-1"/>
    <property type="gene ID" value="TTAC_0000460801"/>
</dbReference>
<proteinExistence type="predicted"/>
<dbReference type="SUPFAM" id="SSF56176">
    <property type="entry name" value="FAD-binding/transporter-associated domain-like"/>
    <property type="match status" value="1"/>
</dbReference>